<keyword evidence="2" id="KW-0378">Hydrolase</keyword>
<sequence>MAAATPPIQTHTVDILSQGLTIPAYLAHPTESKDCPAVVVIQEVFGVNAHIRAVTERIAQQGYIAISPHIYHRQAPGFEVGYDETALALGRQYKNGTQVDELLSDIQGAISYVQQHFTGVPQAVGCIGFCFGGHVAYLAATLPAIQATASFYGAGICQLAPGGGAPTISHTPDIHGTVYAFFGMQDPLITPAEVDEIEDALRTHQVDHRIYRYPEATHGFFCDQRASYDAHAAQDAWTQVLELFQAQLATVD</sequence>
<organism evidence="2">
    <name type="scientific">Lyngbya confervoides BDU141951</name>
    <dbReference type="NCBI Taxonomy" id="1574623"/>
    <lineage>
        <taxon>Bacteria</taxon>
        <taxon>Bacillati</taxon>
        <taxon>Cyanobacteriota</taxon>
        <taxon>Cyanophyceae</taxon>
        <taxon>Oscillatoriophycideae</taxon>
        <taxon>Oscillatoriales</taxon>
        <taxon>Microcoleaceae</taxon>
        <taxon>Lyngbya</taxon>
    </lineage>
</organism>
<proteinExistence type="predicted"/>
<evidence type="ECO:0000259" key="1">
    <source>
        <dbReference type="Pfam" id="PF01738"/>
    </source>
</evidence>
<dbReference type="InterPro" id="IPR002925">
    <property type="entry name" value="Dienelactn_hydro"/>
</dbReference>
<protein>
    <submittedName>
        <fullName evidence="2">Dienelactone hydrolase family protein</fullName>
    </submittedName>
</protein>
<evidence type="ECO:0000313" key="2">
    <source>
        <dbReference type="EMBL" id="NEV66683.1"/>
    </source>
</evidence>
<dbReference type="InterPro" id="IPR029058">
    <property type="entry name" value="AB_hydrolase_fold"/>
</dbReference>
<dbReference type="Gene3D" id="3.40.50.1820">
    <property type="entry name" value="alpha/beta hydrolase"/>
    <property type="match status" value="1"/>
</dbReference>
<reference evidence="2" key="2">
    <citation type="journal article" date="2015" name="Genome Announc.">
        <title>Draft Genome Sequence of Filamentous Marine Cyanobacterium Lyngbya confervoides Strain BDU141951.</title>
        <authorList>
            <person name="Chandrababunaidu M.M."/>
            <person name="Sen D."/>
            <person name="Tripathy S."/>
        </authorList>
    </citation>
    <scope>NUCLEOTIDE SEQUENCE</scope>
    <source>
        <strain evidence="2">BDU141951</strain>
    </source>
</reference>
<dbReference type="PANTHER" id="PTHR46623">
    <property type="entry name" value="CARBOXYMETHYLENEBUTENOLIDASE-RELATED"/>
    <property type="match status" value="1"/>
</dbReference>
<reference evidence="2" key="1">
    <citation type="submission" date="2014-11" db="EMBL/GenBank/DDBJ databases">
        <authorList>
            <person name="Malar M.C."/>
            <person name="Sen D."/>
            <person name="Tripathy S."/>
        </authorList>
    </citation>
    <scope>NUCLEOTIDE SEQUENCE</scope>
    <source>
        <strain evidence="2">BDU141951</strain>
    </source>
</reference>
<dbReference type="AlphaFoldDB" id="A0A0C1V487"/>
<gene>
    <name evidence="2" type="ORF">QQ91_006100</name>
</gene>
<comment type="caution">
    <text evidence="2">The sequence shown here is derived from an EMBL/GenBank/DDBJ whole genome shotgun (WGS) entry which is preliminary data.</text>
</comment>
<dbReference type="PANTHER" id="PTHR46623:SF6">
    <property type="entry name" value="ALPHA_BETA-HYDROLASES SUPERFAMILY PROTEIN"/>
    <property type="match status" value="1"/>
</dbReference>
<accession>A0A0C1V487</accession>
<dbReference type="InterPro" id="IPR051049">
    <property type="entry name" value="Dienelactone_hydrolase-like"/>
</dbReference>
<name>A0A0C1V487_9CYAN</name>
<feature type="domain" description="Dienelactone hydrolase" evidence="1">
    <location>
        <begin position="22"/>
        <end position="246"/>
    </location>
</feature>
<reference evidence="2" key="3">
    <citation type="submission" date="2020-02" db="EMBL/GenBank/DDBJ databases">
        <authorList>
            <person name="Sarangi A.N."/>
            <person name="Ghosh S."/>
            <person name="Mukherjee M."/>
            <person name="Tripathy S."/>
        </authorList>
    </citation>
    <scope>NUCLEOTIDE SEQUENCE</scope>
    <source>
        <strain evidence="2">BDU141951</strain>
    </source>
</reference>
<dbReference type="SUPFAM" id="SSF53474">
    <property type="entry name" value="alpha/beta-Hydrolases"/>
    <property type="match status" value="1"/>
</dbReference>
<dbReference type="Pfam" id="PF01738">
    <property type="entry name" value="DLH"/>
    <property type="match status" value="1"/>
</dbReference>
<dbReference type="GO" id="GO:0016787">
    <property type="term" value="F:hydrolase activity"/>
    <property type="evidence" value="ECO:0007669"/>
    <property type="project" value="UniProtKB-KW"/>
</dbReference>
<dbReference type="EMBL" id="JTHE02000003">
    <property type="protein sequence ID" value="NEV66683.1"/>
    <property type="molecule type" value="Genomic_DNA"/>
</dbReference>